<dbReference type="InterPro" id="IPR036249">
    <property type="entry name" value="Thioredoxin-like_sf"/>
</dbReference>
<keyword evidence="5" id="KW-0732">Signal</keyword>
<evidence type="ECO:0000256" key="1">
    <source>
        <dbReference type="ARBA" id="ARBA00010996"/>
    </source>
</evidence>
<dbReference type="InterPro" id="IPR003782">
    <property type="entry name" value="SCO1/SenC"/>
</dbReference>
<dbReference type="RefSeq" id="WP_161013764.1">
    <property type="nucleotide sequence ID" value="NZ_WWCK01000003.1"/>
</dbReference>
<feature type="chain" id="PRO_5030937039" evidence="5">
    <location>
        <begin position="30"/>
        <end position="217"/>
    </location>
</feature>
<dbReference type="Pfam" id="PF02630">
    <property type="entry name" value="SCO1-SenC"/>
    <property type="match status" value="1"/>
</dbReference>
<feature type="binding site" evidence="3">
    <location>
        <position position="82"/>
    </location>
    <ligand>
        <name>Cu cation</name>
        <dbReference type="ChEBI" id="CHEBI:23378"/>
    </ligand>
</feature>
<evidence type="ECO:0000313" key="8">
    <source>
        <dbReference type="Proteomes" id="UP000450012"/>
    </source>
</evidence>
<dbReference type="EMBL" id="WWCK01000003">
    <property type="protein sequence ID" value="MYM67204.1"/>
    <property type="molecule type" value="Genomic_DNA"/>
</dbReference>
<accession>A0A7X4GQ65</accession>
<feature type="signal peptide" evidence="5">
    <location>
        <begin position="1"/>
        <end position="29"/>
    </location>
</feature>
<dbReference type="Proteomes" id="UP000450012">
    <property type="component" value="Unassembled WGS sequence"/>
</dbReference>
<dbReference type="InterPro" id="IPR013766">
    <property type="entry name" value="Thioredoxin_domain"/>
</dbReference>
<evidence type="ECO:0000256" key="5">
    <source>
        <dbReference type="SAM" id="SignalP"/>
    </source>
</evidence>
<gene>
    <name evidence="7" type="ORF">GTP45_10215</name>
</gene>
<feature type="binding site" evidence="3">
    <location>
        <position position="78"/>
    </location>
    <ligand>
        <name>Cu cation</name>
        <dbReference type="ChEBI" id="CHEBI:23378"/>
    </ligand>
</feature>
<keyword evidence="4" id="KW-1015">Disulfide bond</keyword>
<sequence length="217" mass="23628">MKTSQNSKSKSLRPTLAALLLVCGLGAAALHQGSMGFEVVSTEDGRRLAISREPVPVPNVAAHADGRVAIVSFIYTSCNAVCSVLGTEYQQMQDEIRKRGLQDDVRLLSISFDPRDTAPVLAAYAKRMHADPALWRMIGFEREDERKALLDTLGIVVLPAPIGEFQHNAAFHLIDREGRLARITDFEHPAQALELAVAMARRPGPAPASHLALGETR</sequence>
<dbReference type="PROSITE" id="PS51352">
    <property type="entry name" value="THIOREDOXIN_2"/>
    <property type="match status" value="1"/>
</dbReference>
<keyword evidence="3" id="KW-0479">Metal-binding</keyword>
<name>A0A7X4GQ65_9BURK</name>
<organism evidence="7 8">
    <name type="scientific">Duganella rivi</name>
    <dbReference type="NCBI Taxonomy" id="2666083"/>
    <lineage>
        <taxon>Bacteria</taxon>
        <taxon>Pseudomonadati</taxon>
        <taxon>Pseudomonadota</taxon>
        <taxon>Betaproteobacteria</taxon>
        <taxon>Burkholderiales</taxon>
        <taxon>Oxalobacteraceae</taxon>
        <taxon>Telluria group</taxon>
        <taxon>Duganella</taxon>
    </lineage>
</organism>
<keyword evidence="2 3" id="KW-0186">Copper</keyword>
<dbReference type="SUPFAM" id="SSF52833">
    <property type="entry name" value="Thioredoxin-like"/>
    <property type="match status" value="1"/>
</dbReference>
<feature type="binding site" evidence="3">
    <location>
        <position position="167"/>
    </location>
    <ligand>
        <name>Cu cation</name>
        <dbReference type="ChEBI" id="CHEBI:23378"/>
    </ligand>
</feature>
<proteinExistence type="inferred from homology"/>
<feature type="disulfide bond" description="Redox-active" evidence="4">
    <location>
        <begin position="78"/>
        <end position="82"/>
    </location>
</feature>
<evidence type="ECO:0000313" key="7">
    <source>
        <dbReference type="EMBL" id="MYM67204.1"/>
    </source>
</evidence>
<protein>
    <submittedName>
        <fullName evidence="7">SCO family protein</fullName>
    </submittedName>
</protein>
<dbReference type="CDD" id="cd02968">
    <property type="entry name" value="SCO"/>
    <property type="match status" value="1"/>
</dbReference>
<dbReference type="GO" id="GO:0046872">
    <property type="term" value="F:metal ion binding"/>
    <property type="evidence" value="ECO:0007669"/>
    <property type="project" value="UniProtKB-KW"/>
</dbReference>
<evidence type="ECO:0000256" key="3">
    <source>
        <dbReference type="PIRSR" id="PIRSR603782-1"/>
    </source>
</evidence>
<dbReference type="Gene3D" id="3.40.30.10">
    <property type="entry name" value="Glutaredoxin"/>
    <property type="match status" value="1"/>
</dbReference>
<reference evidence="7 8" key="1">
    <citation type="submission" date="2019-12" db="EMBL/GenBank/DDBJ databases">
        <title>Novel species isolated from a subtropical stream in China.</title>
        <authorList>
            <person name="Lu H."/>
        </authorList>
    </citation>
    <scope>NUCLEOTIDE SEQUENCE [LARGE SCALE GENOMIC DNA]</scope>
    <source>
        <strain evidence="7 8">FT55W</strain>
    </source>
</reference>
<dbReference type="AlphaFoldDB" id="A0A7X4GQ65"/>
<keyword evidence="8" id="KW-1185">Reference proteome</keyword>
<comment type="similarity">
    <text evidence="1">Belongs to the SCO1/2 family.</text>
</comment>
<comment type="caution">
    <text evidence="7">The sequence shown here is derived from an EMBL/GenBank/DDBJ whole genome shotgun (WGS) entry which is preliminary data.</text>
</comment>
<evidence type="ECO:0000259" key="6">
    <source>
        <dbReference type="PROSITE" id="PS51352"/>
    </source>
</evidence>
<evidence type="ECO:0000256" key="4">
    <source>
        <dbReference type="PIRSR" id="PIRSR603782-2"/>
    </source>
</evidence>
<evidence type="ECO:0000256" key="2">
    <source>
        <dbReference type="ARBA" id="ARBA00023008"/>
    </source>
</evidence>
<feature type="domain" description="Thioredoxin" evidence="6">
    <location>
        <begin position="28"/>
        <end position="202"/>
    </location>
</feature>